<keyword evidence="6 11" id="KW-0547">Nucleotide-binding</keyword>
<accession>A0AAD9CCT9</accession>
<organism evidence="15 16">
    <name type="scientific">Dissostichus eleginoides</name>
    <name type="common">Patagonian toothfish</name>
    <name type="synonym">Dissostichus amissus</name>
    <dbReference type="NCBI Taxonomy" id="100907"/>
    <lineage>
        <taxon>Eukaryota</taxon>
        <taxon>Metazoa</taxon>
        <taxon>Chordata</taxon>
        <taxon>Craniata</taxon>
        <taxon>Vertebrata</taxon>
        <taxon>Euteleostomi</taxon>
        <taxon>Actinopterygii</taxon>
        <taxon>Neopterygii</taxon>
        <taxon>Teleostei</taxon>
        <taxon>Neoteleostei</taxon>
        <taxon>Acanthomorphata</taxon>
        <taxon>Eupercaria</taxon>
        <taxon>Perciformes</taxon>
        <taxon>Notothenioidei</taxon>
        <taxon>Nototheniidae</taxon>
        <taxon>Dissostichus</taxon>
    </lineage>
</organism>
<keyword evidence="5 11" id="KW-0493">Microtubule</keyword>
<dbReference type="Gene3D" id="3.30.1330.20">
    <property type="entry name" value="Tubulin/FtsZ, C-terminal domain"/>
    <property type="match status" value="1"/>
</dbReference>
<keyword evidence="8 11" id="KW-0342">GTP-binding</keyword>
<evidence type="ECO:0000259" key="13">
    <source>
        <dbReference type="SMART" id="SM00864"/>
    </source>
</evidence>
<evidence type="ECO:0000256" key="1">
    <source>
        <dbReference type="ARBA" id="ARBA00001946"/>
    </source>
</evidence>
<dbReference type="InterPro" id="IPR008280">
    <property type="entry name" value="Tub_FtsZ_C"/>
</dbReference>
<dbReference type="InterPro" id="IPR036525">
    <property type="entry name" value="Tubulin/FtsZ_GTPase_sf"/>
</dbReference>
<feature type="domain" description="Tubulin/FtsZ 2-layer sandwich" evidence="14">
    <location>
        <begin position="192"/>
        <end position="317"/>
    </location>
</feature>
<comment type="caution">
    <text evidence="15">The sequence shown here is derived from an EMBL/GenBank/DDBJ whole genome shotgun (WGS) entry which is preliminary data.</text>
</comment>
<keyword evidence="7" id="KW-0378">Hydrolase</keyword>
<evidence type="ECO:0000256" key="2">
    <source>
        <dbReference type="ARBA" id="ARBA00004245"/>
    </source>
</evidence>
<evidence type="ECO:0000259" key="14">
    <source>
        <dbReference type="SMART" id="SM00865"/>
    </source>
</evidence>
<protein>
    <recommendedName>
        <fullName evidence="11">Tubulin alpha chain</fullName>
    </recommendedName>
</protein>
<dbReference type="Pfam" id="PF03953">
    <property type="entry name" value="Tubulin_C"/>
    <property type="match status" value="1"/>
</dbReference>
<dbReference type="InterPro" id="IPR002452">
    <property type="entry name" value="Alpha_tubulin"/>
</dbReference>
<dbReference type="Gene3D" id="3.40.50.1440">
    <property type="entry name" value="Tubulin/FtsZ, GTPase domain"/>
    <property type="match status" value="1"/>
</dbReference>
<dbReference type="GO" id="GO:0005200">
    <property type="term" value="F:structural constituent of cytoskeleton"/>
    <property type="evidence" value="ECO:0007669"/>
    <property type="project" value="InterPro"/>
</dbReference>
<dbReference type="InterPro" id="IPR003008">
    <property type="entry name" value="Tubulin_FtsZ_GTPase"/>
</dbReference>
<evidence type="ECO:0000313" key="15">
    <source>
        <dbReference type="EMBL" id="KAK1899154.1"/>
    </source>
</evidence>
<dbReference type="SMART" id="SM00864">
    <property type="entry name" value="Tubulin"/>
    <property type="match status" value="1"/>
</dbReference>
<comment type="subunit">
    <text evidence="11">Dimer of alpha and beta chains. A typical microtubule is a hollow water-filled tube with an outer diameter of 25 nm and an inner diameter of 15 nM. Alpha-beta heterodimers associate head-to-tail to form protofilaments running lengthwise along the microtubule wall with the beta-tubulin subunit facing the microtubule plus end conferring a structural polarity. Microtubules usually have 13 protofilaments but different protofilament numbers can be found in some organisms and specialized cells.</text>
</comment>
<dbReference type="AlphaFoldDB" id="A0AAD9CCT9"/>
<dbReference type="SUPFAM" id="SSF55307">
    <property type="entry name" value="Tubulin C-terminal domain-like"/>
    <property type="match status" value="1"/>
</dbReference>
<evidence type="ECO:0000256" key="4">
    <source>
        <dbReference type="ARBA" id="ARBA00022490"/>
    </source>
</evidence>
<dbReference type="FunFam" id="3.30.1330.20:FF:000001">
    <property type="entry name" value="Tubulin alpha chain"/>
    <property type="match status" value="1"/>
</dbReference>
<dbReference type="SMART" id="SM00865">
    <property type="entry name" value="Tubulin_C"/>
    <property type="match status" value="1"/>
</dbReference>
<dbReference type="InterPro" id="IPR000217">
    <property type="entry name" value="Tubulin"/>
</dbReference>
<dbReference type="GO" id="GO:0005525">
    <property type="term" value="F:GTP binding"/>
    <property type="evidence" value="ECO:0007669"/>
    <property type="project" value="UniProtKB-UniRule"/>
</dbReference>
<evidence type="ECO:0000256" key="6">
    <source>
        <dbReference type="ARBA" id="ARBA00022741"/>
    </source>
</evidence>
<proteinExistence type="inferred from homology"/>
<dbReference type="Pfam" id="PF00091">
    <property type="entry name" value="Tubulin"/>
    <property type="match status" value="1"/>
</dbReference>
<dbReference type="EMBL" id="JASDAP010000008">
    <property type="protein sequence ID" value="KAK1899154.1"/>
    <property type="molecule type" value="Genomic_DNA"/>
</dbReference>
<evidence type="ECO:0000313" key="16">
    <source>
        <dbReference type="Proteomes" id="UP001228049"/>
    </source>
</evidence>
<dbReference type="InterPro" id="IPR037103">
    <property type="entry name" value="Tubulin/FtsZ-like_C"/>
</dbReference>
<feature type="region of interest" description="Disordered" evidence="12">
    <location>
        <begin position="356"/>
        <end position="375"/>
    </location>
</feature>
<dbReference type="PROSITE" id="PS00227">
    <property type="entry name" value="TUBULIN"/>
    <property type="match status" value="1"/>
</dbReference>
<dbReference type="Proteomes" id="UP001228049">
    <property type="component" value="Unassembled WGS sequence"/>
</dbReference>
<keyword evidence="9" id="KW-0206">Cytoskeleton</keyword>
<dbReference type="InterPro" id="IPR023123">
    <property type="entry name" value="Tubulin_C"/>
</dbReference>
<comment type="catalytic activity">
    <reaction evidence="10">
        <text>GTP + H2O = GDP + phosphate + H(+)</text>
        <dbReference type="Rhea" id="RHEA:19669"/>
        <dbReference type="ChEBI" id="CHEBI:15377"/>
        <dbReference type="ChEBI" id="CHEBI:15378"/>
        <dbReference type="ChEBI" id="CHEBI:37565"/>
        <dbReference type="ChEBI" id="CHEBI:43474"/>
        <dbReference type="ChEBI" id="CHEBI:58189"/>
    </reaction>
    <physiologicalReaction direction="left-to-right" evidence="10">
        <dbReference type="Rhea" id="RHEA:19670"/>
    </physiologicalReaction>
</comment>
<reference evidence="15" key="1">
    <citation type="submission" date="2023-04" db="EMBL/GenBank/DDBJ databases">
        <title>Chromosome-level genome of Chaenocephalus aceratus.</title>
        <authorList>
            <person name="Park H."/>
        </authorList>
    </citation>
    <scope>NUCLEOTIDE SEQUENCE</scope>
    <source>
        <strain evidence="15">DE</strain>
        <tissue evidence="15">Muscle</tissue>
    </source>
</reference>
<comment type="subcellular location">
    <subcellularLocation>
        <location evidence="2">Cytoplasm</location>
        <location evidence="2">Cytoskeleton</location>
    </subcellularLocation>
</comment>
<dbReference type="InterPro" id="IPR018316">
    <property type="entry name" value="Tubulin/FtsZ_2-layer-sand-dom"/>
</dbReference>
<dbReference type="CDD" id="cd02186">
    <property type="entry name" value="alpha_tubulin"/>
    <property type="match status" value="1"/>
</dbReference>
<dbReference type="PRINTS" id="PR01162">
    <property type="entry name" value="ALPHATUBULIN"/>
</dbReference>
<dbReference type="GO" id="GO:0016787">
    <property type="term" value="F:hydrolase activity"/>
    <property type="evidence" value="ECO:0007669"/>
    <property type="project" value="UniProtKB-KW"/>
</dbReference>
<dbReference type="FunFam" id="1.10.287.600:FF:000005">
    <property type="entry name" value="Tubulin alpha chain"/>
    <property type="match status" value="1"/>
</dbReference>
<comment type="cofactor">
    <cofactor evidence="1">
        <name>Mg(2+)</name>
        <dbReference type="ChEBI" id="CHEBI:18420"/>
    </cofactor>
</comment>
<dbReference type="InterPro" id="IPR017975">
    <property type="entry name" value="Tubulin_CS"/>
</dbReference>
<keyword evidence="4" id="KW-0963">Cytoplasm</keyword>
<evidence type="ECO:0000256" key="10">
    <source>
        <dbReference type="ARBA" id="ARBA00049117"/>
    </source>
</evidence>
<dbReference type="PANTHER" id="PTHR11588">
    <property type="entry name" value="TUBULIN"/>
    <property type="match status" value="1"/>
</dbReference>
<comment type="function">
    <text evidence="11">Tubulin is the major constituent of microtubules, a cylinder consisting of laterally associated linear protofilaments composed of alpha- and beta-tubulin heterodimers. Microtubules grow by the addition of GTP-tubulin dimers to the microtubule end, where a stabilizing cap forms. Below the cap, tubulin dimers are in GDP-bound state, owing to GTPase activity of alpha-tubulin.</text>
</comment>
<evidence type="ECO:0000256" key="12">
    <source>
        <dbReference type="SAM" id="MobiDB-lite"/>
    </source>
</evidence>
<evidence type="ECO:0000256" key="5">
    <source>
        <dbReference type="ARBA" id="ARBA00022701"/>
    </source>
</evidence>
<keyword evidence="16" id="KW-1185">Reference proteome</keyword>
<evidence type="ECO:0000256" key="11">
    <source>
        <dbReference type="RuleBase" id="RU000352"/>
    </source>
</evidence>
<sequence length="375" mass="41429">MRECLSIHVGQAGVQIGNACWELYCLEHGIQPDGRKPGDQNISGGGGDDSFNTFFMETGAGKHVPRAVFVDLEPTVIDEVRTGTYRQLFHPEQLITGKEDAANNYARGHYTIGKEVIDLVMDRIRKLSDQCTGLQGFLVFHSFGGGTGSGFTSLLMERLSVDYGKKSKLEFSSTQLPRVPDQLGALSPYPLPSGHLCPCHLHGKAYHEQLSVAEITNSCFEPANQLVKCDPRHGKYMACCLLYRGDVVPKDVNAAIATIKTKRSIQFVDWCPTGFKVGINYQPPTVVPGGDLAKVQRAVCMLSNTTAIAEAWARLDHKFDLMYAKRAFVHWYVGEGMEEGEFSEAREDMAALEKDYEEVGADSLGDEEDEEGEEY</sequence>
<comment type="similarity">
    <text evidence="3 11">Belongs to the tubulin family.</text>
</comment>
<evidence type="ECO:0000256" key="7">
    <source>
        <dbReference type="ARBA" id="ARBA00022801"/>
    </source>
</evidence>
<dbReference type="GO" id="GO:0007017">
    <property type="term" value="P:microtubule-based process"/>
    <property type="evidence" value="ECO:0007669"/>
    <property type="project" value="InterPro"/>
</dbReference>
<evidence type="ECO:0000256" key="9">
    <source>
        <dbReference type="ARBA" id="ARBA00023212"/>
    </source>
</evidence>
<feature type="domain" description="Tubulin/FtsZ GTPase" evidence="13">
    <location>
        <begin position="51"/>
        <end position="245"/>
    </location>
</feature>
<dbReference type="PRINTS" id="PR01161">
    <property type="entry name" value="TUBULIN"/>
</dbReference>
<dbReference type="SUPFAM" id="SSF52490">
    <property type="entry name" value="Tubulin nucleotide-binding domain-like"/>
    <property type="match status" value="1"/>
</dbReference>
<dbReference type="Gene3D" id="1.10.287.600">
    <property type="entry name" value="Helix hairpin bin"/>
    <property type="match status" value="1"/>
</dbReference>
<evidence type="ECO:0000256" key="3">
    <source>
        <dbReference type="ARBA" id="ARBA00009636"/>
    </source>
</evidence>
<evidence type="ECO:0000256" key="8">
    <source>
        <dbReference type="ARBA" id="ARBA00023134"/>
    </source>
</evidence>
<gene>
    <name evidence="15" type="ORF">KUDE01_018676</name>
</gene>
<name>A0AAD9CCT9_DISEL</name>
<dbReference type="FunFam" id="3.40.50.1440:FF:000024">
    <property type="entry name" value="Tubulin alpha chain"/>
    <property type="match status" value="1"/>
</dbReference>
<dbReference type="GO" id="GO:0005874">
    <property type="term" value="C:microtubule"/>
    <property type="evidence" value="ECO:0007669"/>
    <property type="project" value="UniProtKB-KW"/>
</dbReference>